<feature type="domain" description="AB hydrolase-1" evidence="3">
    <location>
        <begin position="41"/>
        <end position="139"/>
    </location>
</feature>
<dbReference type="PRINTS" id="PR00412">
    <property type="entry name" value="EPOXHYDRLASE"/>
</dbReference>
<protein>
    <recommendedName>
        <fullName evidence="3">AB hydrolase-1 domain-containing protein</fullName>
    </recommendedName>
</protein>
<dbReference type="Gene3D" id="3.40.50.1820">
    <property type="entry name" value="alpha/beta hydrolase"/>
    <property type="match status" value="1"/>
</dbReference>
<accession>A0A5B0Q970</accession>
<evidence type="ECO:0000313" key="4">
    <source>
        <dbReference type="EMBL" id="KAA1109645.1"/>
    </source>
</evidence>
<evidence type="ECO:0000256" key="1">
    <source>
        <dbReference type="ARBA" id="ARBA00022801"/>
    </source>
</evidence>
<dbReference type="GO" id="GO:0016787">
    <property type="term" value="F:hydrolase activity"/>
    <property type="evidence" value="ECO:0007669"/>
    <property type="project" value="UniProtKB-KW"/>
</dbReference>
<dbReference type="Pfam" id="PF00561">
    <property type="entry name" value="Abhydrolase_1"/>
    <property type="match status" value="1"/>
</dbReference>
<name>A0A5B0Q970_PUCGR</name>
<keyword evidence="1" id="KW-0378">Hydrolase</keyword>
<dbReference type="AlphaFoldDB" id="A0A5B0Q970"/>
<organism evidence="4 5">
    <name type="scientific">Puccinia graminis f. sp. tritici</name>
    <dbReference type="NCBI Taxonomy" id="56615"/>
    <lineage>
        <taxon>Eukaryota</taxon>
        <taxon>Fungi</taxon>
        <taxon>Dikarya</taxon>
        <taxon>Basidiomycota</taxon>
        <taxon>Pucciniomycotina</taxon>
        <taxon>Pucciniomycetes</taxon>
        <taxon>Pucciniales</taxon>
        <taxon>Pucciniaceae</taxon>
        <taxon>Puccinia</taxon>
    </lineage>
</organism>
<gene>
    <name evidence="4" type="ORF">PGTUg99_029094</name>
</gene>
<dbReference type="EMBL" id="VDEP01000304">
    <property type="protein sequence ID" value="KAA1109645.1"/>
    <property type="molecule type" value="Genomic_DNA"/>
</dbReference>
<dbReference type="InterPro" id="IPR000639">
    <property type="entry name" value="Epox_hydrolase-like"/>
</dbReference>
<dbReference type="InterPro" id="IPR000073">
    <property type="entry name" value="AB_hydrolase_1"/>
</dbReference>
<dbReference type="Proteomes" id="UP000325313">
    <property type="component" value="Unassembled WGS sequence"/>
</dbReference>
<dbReference type="InterPro" id="IPR029058">
    <property type="entry name" value="AB_hydrolase_fold"/>
</dbReference>
<dbReference type="SUPFAM" id="SSF53474">
    <property type="entry name" value="alpha/beta-Hydrolases"/>
    <property type="match status" value="1"/>
</dbReference>
<comment type="caution">
    <text evidence="4">The sequence shown here is derived from an EMBL/GenBank/DDBJ whole genome shotgun (WGS) entry which is preliminary data.</text>
</comment>
<reference evidence="4 5" key="1">
    <citation type="submission" date="2019-05" db="EMBL/GenBank/DDBJ databases">
        <title>Emergence of the Ug99 lineage of the wheat stem rust pathogen through somatic hybridization.</title>
        <authorList>
            <person name="Li F."/>
            <person name="Upadhyaya N.M."/>
            <person name="Sperschneider J."/>
            <person name="Matny O."/>
            <person name="Nguyen-Phuc H."/>
            <person name="Mago R."/>
            <person name="Raley C."/>
            <person name="Miller M.E."/>
            <person name="Silverstein K.A.T."/>
            <person name="Henningsen E."/>
            <person name="Hirsch C.D."/>
            <person name="Visser B."/>
            <person name="Pretorius Z.A."/>
            <person name="Steffenson B.J."/>
            <person name="Schwessinger B."/>
            <person name="Dodds P.N."/>
            <person name="Figueroa M."/>
        </authorList>
    </citation>
    <scope>NUCLEOTIDE SEQUENCE [LARGE SCALE GENOMIC DNA]</scope>
    <source>
        <strain evidence="4 5">Ug99</strain>
    </source>
</reference>
<proteinExistence type="inferred from homology"/>
<evidence type="ECO:0000256" key="2">
    <source>
        <dbReference type="ARBA" id="ARBA00038334"/>
    </source>
</evidence>
<dbReference type="PRINTS" id="PR00111">
    <property type="entry name" value="ABHYDROLASE"/>
</dbReference>
<sequence length="333" mass="38023">MSGNQTPNPKDPGSFTRKSLVVSSGHRYSYIDQSLNADGQVVLLLHGFPDLAYGWRYQICDLVNRGYRTIAPDLLGYGGTSKPTDLKAYSKLNSCKALCEILDHENIRKKVILVGHDWGSALAFRFVQYFPEKVKCWVTYQLYFMSPEFSEEIHRYRRTIILLLYLHTDRGLENHIQESFARLKDHSFVGENVLRKQVREAAPQLEKIEVKDPEIRYFLSEFEKGGLLGPLSWYKTRDIDHSDEQAASLPASYPAEIPCLYLGASDDPAFPPPLFTEKSKAKLFPGANLTSHIIRGGNHFMHQDPVYRDQVTEVIGNWIDNQLTTAQNRPSRL</sequence>
<dbReference type="PANTHER" id="PTHR43329">
    <property type="entry name" value="EPOXIDE HYDROLASE"/>
    <property type="match status" value="1"/>
</dbReference>
<evidence type="ECO:0000313" key="5">
    <source>
        <dbReference type="Proteomes" id="UP000325313"/>
    </source>
</evidence>
<comment type="similarity">
    <text evidence="2">Belongs to the AB hydrolase superfamily. Epoxide hydrolase family.</text>
</comment>
<evidence type="ECO:0000259" key="3">
    <source>
        <dbReference type="Pfam" id="PF00561"/>
    </source>
</evidence>